<organism evidence="3 4">
    <name type="scientific">Steinernema hermaphroditum</name>
    <dbReference type="NCBI Taxonomy" id="289476"/>
    <lineage>
        <taxon>Eukaryota</taxon>
        <taxon>Metazoa</taxon>
        <taxon>Ecdysozoa</taxon>
        <taxon>Nematoda</taxon>
        <taxon>Chromadorea</taxon>
        <taxon>Rhabditida</taxon>
        <taxon>Tylenchina</taxon>
        <taxon>Panagrolaimomorpha</taxon>
        <taxon>Strongyloidoidea</taxon>
        <taxon>Steinernematidae</taxon>
        <taxon>Steinernema</taxon>
    </lineage>
</organism>
<evidence type="ECO:0008006" key="5">
    <source>
        <dbReference type="Google" id="ProtNLM"/>
    </source>
</evidence>
<feature type="chain" id="PRO_5041291568" description="Hexosyltransferase" evidence="2">
    <location>
        <begin position="21"/>
        <end position="331"/>
    </location>
</feature>
<name>A0AA39LQQ5_9BILA</name>
<accession>A0AA39LQQ5</accession>
<dbReference type="EMBL" id="JAUCMV010000004">
    <property type="protein sequence ID" value="KAK0405799.1"/>
    <property type="molecule type" value="Genomic_DNA"/>
</dbReference>
<keyword evidence="2" id="KW-0732">Signal</keyword>
<keyword evidence="1" id="KW-0812">Transmembrane</keyword>
<protein>
    <recommendedName>
        <fullName evidence="5">Hexosyltransferase</fullName>
    </recommendedName>
</protein>
<comment type="caution">
    <text evidence="3">The sequence shown here is derived from an EMBL/GenBank/DDBJ whole genome shotgun (WGS) entry which is preliminary data.</text>
</comment>
<feature type="signal peptide" evidence="2">
    <location>
        <begin position="1"/>
        <end position="20"/>
    </location>
</feature>
<evidence type="ECO:0000256" key="1">
    <source>
        <dbReference type="SAM" id="Phobius"/>
    </source>
</evidence>
<feature type="transmembrane region" description="Helical" evidence="1">
    <location>
        <begin position="100"/>
        <end position="125"/>
    </location>
</feature>
<keyword evidence="1" id="KW-1133">Transmembrane helix</keyword>
<evidence type="ECO:0000256" key="2">
    <source>
        <dbReference type="SAM" id="SignalP"/>
    </source>
</evidence>
<dbReference type="AlphaFoldDB" id="A0AA39LQQ5"/>
<proteinExistence type="predicted"/>
<feature type="transmembrane region" description="Helical" evidence="1">
    <location>
        <begin position="269"/>
        <end position="287"/>
    </location>
</feature>
<evidence type="ECO:0000313" key="3">
    <source>
        <dbReference type="EMBL" id="KAK0405799.1"/>
    </source>
</evidence>
<reference evidence="3" key="1">
    <citation type="submission" date="2023-06" db="EMBL/GenBank/DDBJ databases">
        <title>Genomic analysis of the entomopathogenic nematode Steinernema hermaphroditum.</title>
        <authorList>
            <person name="Schwarz E.M."/>
            <person name="Heppert J.K."/>
            <person name="Baniya A."/>
            <person name="Schwartz H.T."/>
            <person name="Tan C.-H."/>
            <person name="Antoshechkin I."/>
            <person name="Sternberg P.W."/>
            <person name="Goodrich-Blair H."/>
            <person name="Dillman A.R."/>
        </authorList>
    </citation>
    <scope>NUCLEOTIDE SEQUENCE</scope>
    <source>
        <strain evidence="3">PS9179</strain>
        <tissue evidence="3">Whole animal</tissue>
    </source>
</reference>
<keyword evidence="1" id="KW-0472">Membrane</keyword>
<sequence>MGRLVHFVLLLLISFAFVSAVTQNIAHLRTLSESGCETTDELPCCYNGEAVEYYTGDGNVYCRLPVLRTAPSDDFVVARSAFVKSICFTRRSCRGLGRRMFFSVFIVGLIAVFVLFLLVVVMWMWTNSEERLVYDDEDIPEIYRNVGVYVITVEHRVPFSKYRRTNNFEISGNKSSWAFPRQSLFCVAYVISLDGDLLVRETILREALRECFGLLDGSFGGRREVNVVLGRRGDEGEGDEQKKDEVDEAGHVEWGLWPLTIKPLVMARVVHFVLLLLVSFAFVSAATQNNINLPTPSKGPIEKAEALPQSLPKNRFSEEKVAVKRDYVYGK</sequence>
<gene>
    <name evidence="3" type="ORF">QR680_018203</name>
</gene>
<keyword evidence="4" id="KW-1185">Reference proteome</keyword>
<evidence type="ECO:0000313" key="4">
    <source>
        <dbReference type="Proteomes" id="UP001175271"/>
    </source>
</evidence>
<dbReference type="Proteomes" id="UP001175271">
    <property type="component" value="Unassembled WGS sequence"/>
</dbReference>